<dbReference type="Pfam" id="PF19568">
    <property type="entry name" value="Spore_III_AA"/>
    <property type="match status" value="1"/>
</dbReference>
<dbReference type="InterPro" id="IPR045735">
    <property type="entry name" value="Spore_III_AA_AAA+_ATPase"/>
</dbReference>
<keyword evidence="1" id="KW-0547">Nucleotide-binding</keyword>
<reference evidence="4" key="2">
    <citation type="submission" date="2021-04" db="EMBL/GenBank/DDBJ databases">
        <authorList>
            <person name="Dong X."/>
        </authorList>
    </citation>
    <scope>NUCLEOTIDE SEQUENCE</scope>
    <source>
        <strain evidence="4">ZWT</strain>
    </source>
</reference>
<name>A0A9J6PCX2_9CLOT</name>
<dbReference type="SUPFAM" id="SSF52540">
    <property type="entry name" value="P-loop containing nucleoside triphosphate hydrolases"/>
    <property type="match status" value="1"/>
</dbReference>
<organism evidence="4 5">
    <name type="scientific">Oceanirhabdus seepicola</name>
    <dbReference type="NCBI Taxonomy" id="2828781"/>
    <lineage>
        <taxon>Bacteria</taxon>
        <taxon>Bacillati</taxon>
        <taxon>Bacillota</taxon>
        <taxon>Clostridia</taxon>
        <taxon>Eubacteriales</taxon>
        <taxon>Clostridiaceae</taxon>
        <taxon>Oceanirhabdus</taxon>
    </lineage>
</organism>
<dbReference type="PANTHER" id="PTHR20953">
    <property type="entry name" value="KINASE-RELATED"/>
    <property type="match status" value="1"/>
</dbReference>
<evidence type="ECO:0000256" key="2">
    <source>
        <dbReference type="ARBA" id="ARBA00022840"/>
    </source>
</evidence>
<dbReference type="Gene3D" id="3.40.50.300">
    <property type="entry name" value="P-loop containing nucleotide triphosphate hydrolases"/>
    <property type="match status" value="1"/>
</dbReference>
<dbReference type="NCBIfam" id="TIGR02858">
    <property type="entry name" value="spore_III_AA"/>
    <property type="match status" value="1"/>
</dbReference>
<accession>A0A9J6PCX2</accession>
<dbReference type="EMBL" id="JAGSOJ010000007">
    <property type="protein sequence ID" value="MCM1992733.1"/>
    <property type="molecule type" value="Genomic_DNA"/>
</dbReference>
<dbReference type="PANTHER" id="PTHR20953:SF3">
    <property type="entry name" value="P-LOOP CONTAINING NUCLEOSIDE TRIPHOSPHATE HYDROLASES SUPERFAMILY PROTEIN"/>
    <property type="match status" value="1"/>
</dbReference>
<dbReference type="InterPro" id="IPR027417">
    <property type="entry name" value="P-loop_NTPase"/>
</dbReference>
<evidence type="ECO:0000256" key="1">
    <source>
        <dbReference type="ARBA" id="ARBA00022741"/>
    </source>
</evidence>
<dbReference type="InterPro" id="IPR003593">
    <property type="entry name" value="AAA+_ATPase"/>
</dbReference>
<evidence type="ECO:0000259" key="3">
    <source>
        <dbReference type="SMART" id="SM00382"/>
    </source>
</evidence>
<sequence>MVDEFMKVLSPEIFTRVKSCVNSIQEIRVRCGKKLIGITHNGEKRFDYIVTPYDIDVIVKKISQFSRYAFNDEIKQGFITIKGGHRVGLCGSCVLEKGEIKTLRNISSLNIRRANEIIGSSDKVINEIITNEGINNTIIISPPRCGKTTLLRDIARVLSDKHKMNVCIIDERGEIGACSDGIPQLNVGCRTDVFDRCPKSKGIMLAIRSLSPDVIVCDEIGTEEDMISIIMAVNSGVKIITSIHGFDVTDLYKKKVYSRIIEHKVFKRAIILNNLEKVGDVSSIVDLDNREGDEDV</sequence>
<keyword evidence="2" id="KW-0067">ATP-binding</keyword>
<evidence type="ECO:0000313" key="4">
    <source>
        <dbReference type="EMBL" id="MCM1992733.1"/>
    </source>
</evidence>
<feature type="domain" description="AAA+ ATPase" evidence="3">
    <location>
        <begin position="133"/>
        <end position="276"/>
    </location>
</feature>
<gene>
    <name evidence="4" type="primary">spoIIIAA</name>
    <name evidence="4" type="ORF">KDK92_23700</name>
</gene>
<dbReference type="Proteomes" id="UP001056429">
    <property type="component" value="Unassembled WGS sequence"/>
</dbReference>
<keyword evidence="5" id="KW-1185">Reference proteome</keyword>
<protein>
    <submittedName>
        <fullName evidence="4">Stage III sporulation protein AA</fullName>
    </submittedName>
</protein>
<comment type="caution">
    <text evidence="4">The sequence shown here is derived from an EMBL/GenBank/DDBJ whole genome shotgun (WGS) entry which is preliminary data.</text>
</comment>
<dbReference type="AlphaFoldDB" id="A0A9J6PCX2"/>
<reference evidence="4" key="1">
    <citation type="journal article" date="2021" name="mSystems">
        <title>Bacteria and Archaea Synergistically Convert Glycine Betaine to Biogenic Methane in the Formosa Cold Seep of the South China Sea.</title>
        <authorList>
            <person name="Li L."/>
            <person name="Zhang W."/>
            <person name="Zhang S."/>
            <person name="Song L."/>
            <person name="Sun Q."/>
            <person name="Zhang H."/>
            <person name="Xiang H."/>
            <person name="Dong X."/>
        </authorList>
    </citation>
    <scope>NUCLEOTIDE SEQUENCE</scope>
    <source>
        <strain evidence="4">ZWT</strain>
    </source>
</reference>
<proteinExistence type="predicted"/>
<dbReference type="GO" id="GO:0005524">
    <property type="term" value="F:ATP binding"/>
    <property type="evidence" value="ECO:0007669"/>
    <property type="project" value="UniProtKB-KW"/>
</dbReference>
<dbReference type="InterPro" id="IPR014217">
    <property type="entry name" value="Spore_III_AA"/>
</dbReference>
<evidence type="ECO:0000313" key="5">
    <source>
        <dbReference type="Proteomes" id="UP001056429"/>
    </source>
</evidence>
<dbReference type="RefSeq" id="WP_250861904.1">
    <property type="nucleotide sequence ID" value="NZ_JAGSOJ010000007.1"/>
</dbReference>
<dbReference type="SMART" id="SM00382">
    <property type="entry name" value="AAA"/>
    <property type="match status" value="1"/>
</dbReference>